<accession>A0A076EDX2</accession>
<evidence type="ECO:0000313" key="3">
    <source>
        <dbReference type="Proteomes" id="UP000028488"/>
    </source>
</evidence>
<reference evidence="2 3" key="1">
    <citation type="submission" date="2014-07" db="EMBL/GenBank/DDBJ databases">
        <title>Genome Sequence of Rhodococcus opacus Strain R7, a Biodegrader of Mono- and Polycyclic Aromatic Hydrocarbons.</title>
        <authorList>
            <person name="Di Gennaro P."/>
            <person name="Zampolli J."/>
            <person name="Presti I."/>
            <person name="Cappelletti M."/>
            <person name="D'Ursi P."/>
            <person name="Orro A."/>
            <person name="Mezzelani A."/>
            <person name="Milanesi L."/>
        </authorList>
    </citation>
    <scope>NUCLEOTIDE SEQUENCE [LARGE SCALE GENOMIC DNA]</scope>
    <source>
        <strain evidence="2 3">R7</strain>
    </source>
</reference>
<dbReference type="AlphaFoldDB" id="A0A076EDX2"/>
<feature type="compositionally biased region" description="Basic and acidic residues" evidence="1">
    <location>
        <begin position="15"/>
        <end position="26"/>
    </location>
</feature>
<evidence type="ECO:0000313" key="2">
    <source>
        <dbReference type="EMBL" id="AII03826.1"/>
    </source>
</evidence>
<organism evidence="2 3">
    <name type="scientific">Rhodococcus opacus</name>
    <name type="common">Nocardia opaca</name>
    <dbReference type="NCBI Taxonomy" id="37919"/>
    <lineage>
        <taxon>Bacteria</taxon>
        <taxon>Bacillati</taxon>
        <taxon>Actinomycetota</taxon>
        <taxon>Actinomycetes</taxon>
        <taxon>Mycobacteriales</taxon>
        <taxon>Nocardiaceae</taxon>
        <taxon>Rhodococcus</taxon>
    </lineage>
</organism>
<name>A0A076EDX2_RHOOP</name>
<proteinExistence type="predicted"/>
<evidence type="ECO:0000256" key="1">
    <source>
        <dbReference type="SAM" id="MobiDB-lite"/>
    </source>
</evidence>
<dbReference type="Proteomes" id="UP000028488">
    <property type="component" value="Chromosome"/>
</dbReference>
<dbReference type="EMBL" id="CP008947">
    <property type="protein sequence ID" value="AII03826.1"/>
    <property type="molecule type" value="Genomic_DNA"/>
</dbReference>
<gene>
    <name evidence="2" type="ORF">EP51_04050</name>
</gene>
<feature type="compositionally biased region" description="Polar residues" evidence="1">
    <location>
        <begin position="50"/>
        <end position="61"/>
    </location>
</feature>
<protein>
    <submittedName>
        <fullName evidence="2">Uncharacterized protein</fullName>
    </submittedName>
</protein>
<sequence>MGQPIERGAEPNGVVERDSVRAERPRPNVAEFVRNEPIDGAGSRRRSFPSPITTTVIGGRP</sequence>
<feature type="region of interest" description="Disordered" evidence="1">
    <location>
        <begin position="1"/>
        <end position="61"/>
    </location>
</feature>